<accession>A0A1T4JL21</accession>
<dbReference type="GO" id="GO:0003677">
    <property type="term" value="F:DNA binding"/>
    <property type="evidence" value="ECO:0007669"/>
    <property type="project" value="UniProtKB-KW"/>
</dbReference>
<dbReference type="InterPro" id="IPR047796">
    <property type="entry name" value="SdpR-like_repress"/>
</dbReference>
<proteinExistence type="predicted"/>
<gene>
    <name evidence="5" type="ORF">SAMN02746011_00105</name>
</gene>
<evidence type="ECO:0000256" key="3">
    <source>
        <dbReference type="ARBA" id="ARBA00023163"/>
    </source>
</evidence>
<name>A0A1T4JL21_9LACT</name>
<dbReference type="STRING" id="1121925.SAMN02746011_00105"/>
<keyword evidence="1" id="KW-0805">Transcription regulation</keyword>
<keyword evidence="2 5" id="KW-0238">DNA-binding</keyword>
<keyword evidence="3" id="KW-0804">Transcription</keyword>
<dbReference type="InterPro" id="IPR036390">
    <property type="entry name" value="WH_DNA-bd_sf"/>
</dbReference>
<evidence type="ECO:0000256" key="1">
    <source>
        <dbReference type="ARBA" id="ARBA00023015"/>
    </source>
</evidence>
<dbReference type="InterPro" id="IPR036388">
    <property type="entry name" value="WH-like_DNA-bd_sf"/>
</dbReference>
<evidence type="ECO:0000313" key="5">
    <source>
        <dbReference type="EMBL" id="SJZ30875.1"/>
    </source>
</evidence>
<dbReference type="SUPFAM" id="SSF46785">
    <property type="entry name" value="Winged helix' DNA-binding domain"/>
    <property type="match status" value="1"/>
</dbReference>
<dbReference type="InterPro" id="IPR011991">
    <property type="entry name" value="ArsR-like_HTH"/>
</dbReference>
<sequence length="94" mass="10905">MLGVNQILSALADETRRNILMLLRKGKISSGEIAENLEMTPQALSYHLKKLREADLIYETKYKNFIYYELNLTVLDDAIMWMNQLMGGNHNENK</sequence>
<dbReference type="NCBIfam" id="NF033789">
    <property type="entry name" value="repress_SdpR"/>
    <property type="match status" value="1"/>
</dbReference>
<dbReference type="InterPro" id="IPR001845">
    <property type="entry name" value="HTH_ArsR_DNA-bd_dom"/>
</dbReference>
<dbReference type="PROSITE" id="PS50987">
    <property type="entry name" value="HTH_ARSR_2"/>
    <property type="match status" value="1"/>
</dbReference>
<dbReference type="PRINTS" id="PR00778">
    <property type="entry name" value="HTHARSR"/>
</dbReference>
<dbReference type="SMART" id="SM00418">
    <property type="entry name" value="HTH_ARSR"/>
    <property type="match status" value="1"/>
</dbReference>
<dbReference type="PANTHER" id="PTHR33154:SF33">
    <property type="entry name" value="TRANSCRIPTIONAL REPRESSOR SDPR"/>
    <property type="match status" value="1"/>
</dbReference>
<dbReference type="CDD" id="cd00090">
    <property type="entry name" value="HTH_ARSR"/>
    <property type="match status" value="1"/>
</dbReference>
<dbReference type="InterPro" id="IPR051081">
    <property type="entry name" value="HTH_MetalResp_TranReg"/>
</dbReference>
<protein>
    <submittedName>
        <fullName evidence="5">DNA-binding transcriptional regulator, ArsR family</fullName>
    </submittedName>
</protein>
<dbReference type="PANTHER" id="PTHR33154">
    <property type="entry name" value="TRANSCRIPTIONAL REGULATOR, ARSR FAMILY"/>
    <property type="match status" value="1"/>
</dbReference>
<dbReference type="Proteomes" id="UP000189941">
    <property type="component" value="Unassembled WGS sequence"/>
</dbReference>
<dbReference type="AlphaFoldDB" id="A0A1T4JL21"/>
<dbReference type="NCBIfam" id="NF033788">
    <property type="entry name" value="HTH_metalloreg"/>
    <property type="match status" value="1"/>
</dbReference>
<evidence type="ECO:0000259" key="4">
    <source>
        <dbReference type="PROSITE" id="PS50987"/>
    </source>
</evidence>
<dbReference type="GO" id="GO:0003700">
    <property type="term" value="F:DNA-binding transcription factor activity"/>
    <property type="evidence" value="ECO:0007669"/>
    <property type="project" value="InterPro"/>
</dbReference>
<dbReference type="Gene3D" id="1.10.10.10">
    <property type="entry name" value="Winged helix-like DNA-binding domain superfamily/Winged helix DNA-binding domain"/>
    <property type="match status" value="1"/>
</dbReference>
<keyword evidence="6" id="KW-1185">Reference proteome</keyword>
<organism evidence="5 6">
    <name type="scientific">Globicatella sulfidifaciens DSM 15739</name>
    <dbReference type="NCBI Taxonomy" id="1121925"/>
    <lineage>
        <taxon>Bacteria</taxon>
        <taxon>Bacillati</taxon>
        <taxon>Bacillota</taxon>
        <taxon>Bacilli</taxon>
        <taxon>Lactobacillales</taxon>
        <taxon>Aerococcaceae</taxon>
        <taxon>Globicatella</taxon>
    </lineage>
</organism>
<evidence type="ECO:0000313" key="6">
    <source>
        <dbReference type="Proteomes" id="UP000189941"/>
    </source>
</evidence>
<evidence type="ECO:0000256" key="2">
    <source>
        <dbReference type="ARBA" id="ARBA00023125"/>
    </source>
</evidence>
<dbReference type="Pfam" id="PF01022">
    <property type="entry name" value="HTH_5"/>
    <property type="match status" value="1"/>
</dbReference>
<reference evidence="6" key="1">
    <citation type="submission" date="2017-02" db="EMBL/GenBank/DDBJ databases">
        <authorList>
            <person name="Varghese N."/>
            <person name="Submissions S."/>
        </authorList>
    </citation>
    <scope>NUCLEOTIDE SEQUENCE [LARGE SCALE GENOMIC DNA]</scope>
    <source>
        <strain evidence="6">DSM 15739</strain>
    </source>
</reference>
<dbReference type="EMBL" id="FUWO01000001">
    <property type="protein sequence ID" value="SJZ30875.1"/>
    <property type="molecule type" value="Genomic_DNA"/>
</dbReference>
<feature type="domain" description="HTH arsR-type" evidence="4">
    <location>
        <begin position="1"/>
        <end position="90"/>
    </location>
</feature>